<name>A0A6J5XNR8_PRUAR</name>
<dbReference type="Pfam" id="PF04194">
    <property type="entry name" value="PDCD2_C"/>
    <property type="match status" value="1"/>
</dbReference>
<feature type="region of interest" description="Disordered" evidence="1">
    <location>
        <begin position="286"/>
        <end position="311"/>
    </location>
</feature>
<dbReference type="InterPro" id="IPR007320">
    <property type="entry name" value="PDCD2_C"/>
</dbReference>
<dbReference type="OrthoDB" id="366284at2759"/>
<evidence type="ECO:0000259" key="2">
    <source>
        <dbReference type="Pfam" id="PF04194"/>
    </source>
</evidence>
<dbReference type="PANTHER" id="PTHR47762:SF2">
    <property type="entry name" value="OS04G0640800 PROTEIN"/>
    <property type="match status" value="1"/>
</dbReference>
<organism evidence="3 4">
    <name type="scientific">Prunus armeniaca</name>
    <name type="common">Apricot</name>
    <name type="synonym">Armeniaca vulgaris</name>
    <dbReference type="NCBI Taxonomy" id="36596"/>
    <lineage>
        <taxon>Eukaryota</taxon>
        <taxon>Viridiplantae</taxon>
        <taxon>Streptophyta</taxon>
        <taxon>Embryophyta</taxon>
        <taxon>Tracheophyta</taxon>
        <taxon>Spermatophyta</taxon>
        <taxon>Magnoliopsida</taxon>
        <taxon>eudicotyledons</taxon>
        <taxon>Gunneridae</taxon>
        <taxon>Pentapetalae</taxon>
        <taxon>rosids</taxon>
        <taxon>fabids</taxon>
        <taxon>Rosales</taxon>
        <taxon>Rosaceae</taxon>
        <taxon>Amygdaloideae</taxon>
        <taxon>Amygdaleae</taxon>
        <taxon>Prunus</taxon>
    </lineage>
</organism>
<evidence type="ECO:0000313" key="3">
    <source>
        <dbReference type="EMBL" id="CAB4314043.1"/>
    </source>
</evidence>
<dbReference type="GO" id="GO:0005737">
    <property type="term" value="C:cytoplasm"/>
    <property type="evidence" value="ECO:0007669"/>
    <property type="project" value="InterPro"/>
</dbReference>
<evidence type="ECO:0000313" key="4">
    <source>
        <dbReference type="Proteomes" id="UP000507245"/>
    </source>
</evidence>
<feature type="compositionally biased region" description="Basic residues" evidence="1">
    <location>
        <begin position="289"/>
        <end position="298"/>
    </location>
</feature>
<protein>
    <recommendedName>
        <fullName evidence="2">Programmed cell death protein 2 C-terminal domain-containing protein</fullName>
    </recommendedName>
</protein>
<keyword evidence="4" id="KW-1185">Reference proteome</keyword>
<reference evidence="4" key="1">
    <citation type="journal article" date="2020" name="Genome Biol.">
        <title>Gamete binning: chromosome-level and haplotype-resolved genome assembly enabled by high-throughput single-cell sequencing of gamete genomes.</title>
        <authorList>
            <person name="Campoy J.A."/>
            <person name="Sun H."/>
            <person name="Goel M."/>
            <person name="Jiao W.-B."/>
            <person name="Folz-Donahue K."/>
            <person name="Wang N."/>
            <person name="Rubio M."/>
            <person name="Liu C."/>
            <person name="Kukat C."/>
            <person name="Ruiz D."/>
            <person name="Huettel B."/>
            <person name="Schneeberger K."/>
        </authorList>
    </citation>
    <scope>NUCLEOTIDE SEQUENCE [LARGE SCALE GENOMIC DNA]</scope>
    <source>
        <strain evidence="4">cv. Rojo Pasion</strain>
    </source>
</reference>
<dbReference type="PANTHER" id="PTHR47762">
    <property type="entry name" value="OSJNBB0079B02.4 PROTEIN"/>
    <property type="match status" value="1"/>
</dbReference>
<dbReference type="EMBL" id="CAEKKB010000006">
    <property type="protein sequence ID" value="CAB4314043.1"/>
    <property type="molecule type" value="Genomic_DNA"/>
</dbReference>
<feature type="compositionally biased region" description="Polar residues" evidence="1">
    <location>
        <begin position="301"/>
        <end position="311"/>
    </location>
</feature>
<evidence type="ECO:0000256" key="1">
    <source>
        <dbReference type="SAM" id="MobiDB-lite"/>
    </source>
</evidence>
<gene>
    <name evidence="3" type="ORF">ORAREDHAP_LOCUS38040</name>
</gene>
<dbReference type="Proteomes" id="UP000507245">
    <property type="component" value="Unassembled WGS sequence"/>
</dbReference>
<sequence>MGWPEGQFCPSSSSREDDISCDVIAGFQIFLPLARTMHAPTRRGVEHHVFQLIYGFSHLFLALASPSIFSNLPLRMEIVIAFYHDNGWKRKWLFARATTIQVNSGCPNPPFAMAIGKWVKLLLESFSRYLGPWVMAAVLLGMPGPWANDYREQSDHYTTKIGGLPDWPLPEKSVTPDLLECSACGSKLSLVAQVYAPISSKNLKIEERVLFVFGCLMPKCGSTPLSWRALRVQKLHNKEEPNAASQEVVPSTSSVSALNTSWWEDWDDEDVDLEELGKALNAAASLASHAKKPHRKDNRKTSTMQSPSSQLEKVVDVNKPVVPCFYIYTQEEPSSKNLTSLCSKYSSLSIAKEGNNDKDHVQDETWAEEAYEYDKALTADRTYLKFKKRLDAYPEQCFRYSYGGKPLLASSAEGDPGKCRLCGGSRQYEMQLMPPVLYFVQEAADDCQRPSLENWNWMTLMVYTCSKSCSQHDEGKSRKGNWLVTEEAVVVQVEKSFHGLAERGYLS</sequence>
<accession>A0A6J5XNR8</accession>
<proteinExistence type="predicted"/>
<feature type="domain" description="Programmed cell death protein 2 C-terminal" evidence="2">
    <location>
        <begin position="380"/>
        <end position="492"/>
    </location>
</feature>
<dbReference type="AlphaFoldDB" id="A0A6J5XNR8"/>